<keyword evidence="1" id="KW-0812">Transmembrane</keyword>
<keyword evidence="1" id="KW-0472">Membrane</keyword>
<gene>
    <name evidence="2" type="ORF">OFLC_LOCUS5145</name>
</gene>
<dbReference type="STRING" id="387005.A0A183HCD3"/>
<keyword evidence="3" id="KW-1185">Reference proteome</keyword>
<dbReference type="AlphaFoldDB" id="A0A183HCD3"/>
<keyword evidence="1" id="KW-1133">Transmembrane helix</keyword>
<name>A0A183HCD3_9BILA</name>
<dbReference type="WBParaSite" id="OFLC_0000514401-mRNA-1">
    <property type="protein sequence ID" value="OFLC_0000514401-mRNA-1"/>
    <property type="gene ID" value="OFLC_0000514401"/>
</dbReference>
<proteinExistence type="predicted"/>
<evidence type="ECO:0000313" key="3">
    <source>
        <dbReference type="Proteomes" id="UP000267606"/>
    </source>
</evidence>
<dbReference type="Proteomes" id="UP000267606">
    <property type="component" value="Unassembled WGS sequence"/>
</dbReference>
<reference evidence="2 3" key="2">
    <citation type="submission" date="2018-11" db="EMBL/GenBank/DDBJ databases">
        <authorList>
            <consortium name="Pathogen Informatics"/>
        </authorList>
    </citation>
    <scope>NUCLEOTIDE SEQUENCE [LARGE SCALE GENOMIC DNA]</scope>
</reference>
<organism evidence="4">
    <name type="scientific">Onchocerca flexuosa</name>
    <dbReference type="NCBI Taxonomy" id="387005"/>
    <lineage>
        <taxon>Eukaryota</taxon>
        <taxon>Metazoa</taxon>
        <taxon>Ecdysozoa</taxon>
        <taxon>Nematoda</taxon>
        <taxon>Chromadorea</taxon>
        <taxon>Rhabditida</taxon>
        <taxon>Spirurina</taxon>
        <taxon>Spiruromorpha</taxon>
        <taxon>Filarioidea</taxon>
        <taxon>Onchocercidae</taxon>
        <taxon>Onchocerca</taxon>
    </lineage>
</organism>
<reference evidence="4" key="1">
    <citation type="submission" date="2016-06" db="UniProtKB">
        <authorList>
            <consortium name="WormBaseParasite"/>
        </authorList>
    </citation>
    <scope>IDENTIFICATION</scope>
</reference>
<feature type="transmembrane region" description="Helical" evidence="1">
    <location>
        <begin position="54"/>
        <end position="73"/>
    </location>
</feature>
<evidence type="ECO:0000313" key="2">
    <source>
        <dbReference type="EMBL" id="VDO42191.1"/>
    </source>
</evidence>
<sequence>MQNKAELISIVIPKYNCIKGIPNMELLMSTMIMAVEHAIKSFFPNQLIFKNWRTLAYIIVLWIIAIPILTHSISVKPSEFRHNCDIDRIRTQYKLRDNIRIAVPLYIIAKL</sequence>
<evidence type="ECO:0000313" key="4">
    <source>
        <dbReference type="WBParaSite" id="OFLC_0000514401-mRNA-1"/>
    </source>
</evidence>
<protein>
    <submittedName>
        <fullName evidence="4">G_PROTEIN_RECEP_F1_2 domain-containing protein</fullName>
    </submittedName>
</protein>
<dbReference type="EMBL" id="UZAJ01004275">
    <property type="protein sequence ID" value="VDO42191.1"/>
    <property type="molecule type" value="Genomic_DNA"/>
</dbReference>
<evidence type="ECO:0000256" key="1">
    <source>
        <dbReference type="SAM" id="Phobius"/>
    </source>
</evidence>
<accession>A0A183HCD3</accession>